<feature type="region of interest" description="Disordered" evidence="1">
    <location>
        <begin position="186"/>
        <end position="256"/>
    </location>
</feature>
<dbReference type="SUPFAM" id="SSF102405">
    <property type="entry name" value="MCP/YpsA-like"/>
    <property type="match status" value="1"/>
</dbReference>
<dbReference type="EMBL" id="BOMM01000091">
    <property type="protein sequence ID" value="GIE16582.1"/>
    <property type="molecule type" value="Genomic_DNA"/>
</dbReference>
<sequence>MKVVNMGAPLQTWPTVALIGHPAYLLEPPARRWVHRELLQAALRLRDTHGMTCGLSGMTRGPGLWWADAVRRAHVDLRLHLPYLRQADDWPDADRAEWIRLVGQASRAPLVYGATPQPRTLTACHHALIDAADELLVVWLPGARGQVADAVRYALTRGRRPTWIDPMGRRIHRPAIGDWQALFAIAPEPTGSPRTGSPQTSSPQTGSPQTGGAPTGSAQAEARSARNRRDDPAEAGRVANASPFQPKSRRLRAHPG</sequence>
<feature type="compositionally biased region" description="Basic residues" evidence="1">
    <location>
        <begin position="247"/>
        <end position="256"/>
    </location>
</feature>
<name>A0A919JB38_9ACTN</name>
<organism evidence="2 3">
    <name type="scientific">Paractinoplanes ferrugineus</name>
    <dbReference type="NCBI Taxonomy" id="113564"/>
    <lineage>
        <taxon>Bacteria</taxon>
        <taxon>Bacillati</taxon>
        <taxon>Actinomycetota</taxon>
        <taxon>Actinomycetes</taxon>
        <taxon>Micromonosporales</taxon>
        <taxon>Micromonosporaceae</taxon>
        <taxon>Paractinoplanes</taxon>
    </lineage>
</organism>
<protein>
    <recommendedName>
        <fullName evidence="4">DUF1273 family protein</fullName>
    </recommendedName>
</protein>
<dbReference type="AlphaFoldDB" id="A0A919JB38"/>
<dbReference type="Proteomes" id="UP000598174">
    <property type="component" value="Unassembled WGS sequence"/>
</dbReference>
<keyword evidence="3" id="KW-1185">Reference proteome</keyword>
<gene>
    <name evidence="2" type="ORF">Afe05nite_84220</name>
</gene>
<feature type="compositionally biased region" description="Basic and acidic residues" evidence="1">
    <location>
        <begin position="223"/>
        <end position="234"/>
    </location>
</feature>
<proteinExistence type="predicted"/>
<evidence type="ECO:0000313" key="3">
    <source>
        <dbReference type="Proteomes" id="UP000598174"/>
    </source>
</evidence>
<reference evidence="2" key="1">
    <citation type="submission" date="2021-01" db="EMBL/GenBank/DDBJ databases">
        <title>Whole genome shotgun sequence of Actinoplanes ferrugineus NBRC 15555.</title>
        <authorList>
            <person name="Komaki H."/>
            <person name="Tamura T."/>
        </authorList>
    </citation>
    <scope>NUCLEOTIDE SEQUENCE</scope>
    <source>
        <strain evidence="2">NBRC 15555</strain>
    </source>
</reference>
<dbReference type="Gene3D" id="3.40.50.450">
    <property type="match status" value="1"/>
</dbReference>
<feature type="compositionally biased region" description="Low complexity" evidence="1">
    <location>
        <begin position="189"/>
        <end position="212"/>
    </location>
</feature>
<accession>A0A919JB38</accession>
<evidence type="ECO:0000313" key="2">
    <source>
        <dbReference type="EMBL" id="GIE16582.1"/>
    </source>
</evidence>
<evidence type="ECO:0008006" key="4">
    <source>
        <dbReference type="Google" id="ProtNLM"/>
    </source>
</evidence>
<comment type="caution">
    <text evidence="2">The sequence shown here is derived from an EMBL/GenBank/DDBJ whole genome shotgun (WGS) entry which is preliminary data.</text>
</comment>
<evidence type="ECO:0000256" key="1">
    <source>
        <dbReference type="SAM" id="MobiDB-lite"/>
    </source>
</evidence>